<accession>A0ABZ0PSJ2</accession>
<comment type="similarity">
    <text evidence="1 9">Belongs to the class-II aminoacyl-tRNA synthetase family.</text>
</comment>
<dbReference type="InterPro" id="IPR006195">
    <property type="entry name" value="aa-tRNA-synth_II"/>
</dbReference>
<organism evidence="12 13">
    <name type="scientific">Pseudomonas benzenivorans</name>
    <dbReference type="NCBI Taxonomy" id="556533"/>
    <lineage>
        <taxon>Bacteria</taxon>
        <taxon>Pseudomonadati</taxon>
        <taxon>Pseudomonadota</taxon>
        <taxon>Gammaproteobacteria</taxon>
        <taxon>Pseudomonadales</taxon>
        <taxon>Pseudomonadaceae</taxon>
        <taxon>Pseudomonas</taxon>
    </lineage>
</organism>
<reference evidence="12 13" key="1">
    <citation type="submission" date="2023-11" db="EMBL/GenBank/DDBJ databases">
        <title>Complete genome of Pseudomonas benzenivorans BA3361.</title>
        <authorList>
            <person name="Shin S.Y."/>
            <person name="Song J."/>
            <person name="Kang H."/>
        </authorList>
    </citation>
    <scope>NUCLEOTIDE SEQUENCE [LARGE SCALE GENOMIC DNA]</scope>
    <source>
        <strain evidence="12 13">HNIBRBA3361</strain>
    </source>
</reference>
<keyword evidence="3 9" id="KW-0436">Ligase</keyword>
<evidence type="ECO:0000259" key="11">
    <source>
        <dbReference type="PROSITE" id="PS50862"/>
    </source>
</evidence>
<comment type="subcellular location">
    <subcellularLocation>
        <location evidence="9">Cytoplasm</location>
    </subcellularLocation>
</comment>
<feature type="domain" description="Aminoacyl-transfer RNA synthetases class-II family profile" evidence="11">
    <location>
        <begin position="179"/>
        <end position="498"/>
    </location>
</feature>
<gene>
    <name evidence="9 12" type="primary">lysS</name>
    <name evidence="12" type="ORF">SBP02_15255</name>
</gene>
<comment type="subunit">
    <text evidence="9">Homodimer.</text>
</comment>
<dbReference type="InterPro" id="IPR004364">
    <property type="entry name" value="Aa-tRNA-synt_II"/>
</dbReference>
<dbReference type="InterPro" id="IPR004365">
    <property type="entry name" value="NA-bd_OB_tRNA"/>
</dbReference>
<dbReference type="PROSITE" id="PS50862">
    <property type="entry name" value="AA_TRNA_LIGASE_II"/>
    <property type="match status" value="1"/>
</dbReference>
<comment type="cofactor">
    <cofactor evidence="9 10">
        <name>Mg(2+)</name>
        <dbReference type="ChEBI" id="CHEBI:18420"/>
    </cofactor>
    <text evidence="9 10">Binds 3 Mg(2+) ions per subunit.</text>
</comment>
<feature type="binding site" evidence="9">
    <location>
        <position position="417"/>
    </location>
    <ligand>
        <name>Mg(2+)</name>
        <dbReference type="ChEBI" id="CHEBI:18420"/>
        <label>1</label>
    </ligand>
</feature>
<dbReference type="Gene3D" id="3.30.930.10">
    <property type="entry name" value="Bira Bifunctional Protein, Domain 2"/>
    <property type="match status" value="1"/>
</dbReference>
<evidence type="ECO:0000256" key="4">
    <source>
        <dbReference type="ARBA" id="ARBA00022723"/>
    </source>
</evidence>
<evidence type="ECO:0000256" key="9">
    <source>
        <dbReference type="HAMAP-Rule" id="MF_00252"/>
    </source>
</evidence>
<dbReference type="SUPFAM" id="SSF55681">
    <property type="entry name" value="Class II aaRS and biotin synthetases"/>
    <property type="match status" value="1"/>
</dbReference>
<name>A0ABZ0PSJ2_9PSED</name>
<feature type="binding site" evidence="9">
    <location>
        <position position="417"/>
    </location>
    <ligand>
        <name>Mg(2+)</name>
        <dbReference type="ChEBI" id="CHEBI:18420"/>
        <label>2</label>
    </ligand>
</feature>
<dbReference type="SUPFAM" id="SSF50249">
    <property type="entry name" value="Nucleic acid-binding proteins"/>
    <property type="match status" value="1"/>
</dbReference>
<dbReference type="InterPro" id="IPR002313">
    <property type="entry name" value="Lys-tRNA-ligase_II"/>
</dbReference>
<protein>
    <recommendedName>
        <fullName evidence="9">Lysine--tRNA ligase</fullName>
        <ecNumber evidence="9">6.1.1.6</ecNumber>
    </recommendedName>
    <alternativeName>
        <fullName evidence="9">Lysyl-tRNA synthetase</fullName>
        <shortName evidence="9">LysRS</shortName>
    </alternativeName>
</protein>
<dbReference type="NCBIfam" id="TIGR00499">
    <property type="entry name" value="lysS_bact"/>
    <property type="match status" value="1"/>
</dbReference>
<evidence type="ECO:0000256" key="8">
    <source>
        <dbReference type="ARBA" id="ARBA00048573"/>
    </source>
</evidence>
<evidence type="ECO:0000256" key="6">
    <source>
        <dbReference type="ARBA" id="ARBA00022840"/>
    </source>
</evidence>
<comment type="catalytic activity">
    <reaction evidence="8 9 10">
        <text>tRNA(Lys) + L-lysine + ATP = L-lysyl-tRNA(Lys) + AMP + diphosphate</text>
        <dbReference type="Rhea" id="RHEA:20792"/>
        <dbReference type="Rhea" id="RHEA-COMP:9696"/>
        <dbReference type="Rhea" id="RHEA-COMP:9697"/>
        <dbReference type="ChEBI" id="CHEBI:30616"/>
        <dbReference type="ChEBI" id="CHEBI:32551"/>
        <dbReference type="ChEBI" id="CHEBI:33019"/>
        <dbReference type="ChEBI" id="CHEBI:78442"/>
        <dbReference type="ChEBI" id="CHEBI:78529"/>
        <dbReference type="ChEBI" id="CHEBI:456215"/>
        <dbReference type="EC" id="6.1.1.6"/>
    </reaction>
</comment>
<keyword evidence="6 9" id="KW-0067">ATP-binding</keyword>
<dbReference type="InterPro" id="IPR012340">
    <property type="entry name" value="NA-bd_OB-fold"/>
</dbReference>
<keyword evidence="9 10" id="KW-0460">Magnesium</keyword>
<keyword evidence="13" id="KW-1185">Reference proteome</keyword>
<dbReference type="GO" id="GO:0004824">
    <property type="term" value="F:lysine-tRNA ligase activity"/>
    <property type="evidence" value="ECO:0007669"/>
    <property type="project" value="UniProtKB-EC"/>
</dbReference>
<dbReference type="InterPro" id="IPR045864">
    <property type="entry name" value="aa-tRNA-synth_II/BPL/LPL"/>
</dbReference>
<dbReference type="CDD" id="cd04322">
    <property type="entry name" value="LysRS_N"/>
    <property type="match status" value="1"/>
</dbReference>
<dbReference type="PRINTS" id="PR00982">
    <property type="entry name" value="TRNASYNTHLYS"/>
</dbReference>
<dbReference type="NCBIfam" id="NF001756">
    <property type="entry name" value="PRK00484.1"/>
    <property type="match status" value="1"/>
</dbReference>
<evidence type="ECO:0000256" key="7">
    <source>
        <dbReference type="ARBA" id="ARBA00023146"/>
    </source>
</evidence>
<evidence type="ECO:0000256" key="1">
    <source>
        <dbReference type="ARBA" id="ARBA00008226"/>
    </source>
</evidence>
<keyword evidence="7 9" id="KW-0030">Aminoacyl-tRNA synthetase</keyword>
<evidence type="ECO:0000313" key="12">
    <source>
        <dbReference type="EMBL" id="WPC04122.1"/>
    </source>
</evidence>
<dbReference type="PANTHER" id="PTHR42918:SF15">
    <property type="entry name" value="LYSINE--TRNA LIGASE, CHLOROPLASTIC_MITOCHONDRIAL"/>
    <property type="match status" value="1"/>
</dbReference>
<dbReference type="RefSeq" id="WP_318642961.1">
    <property type="nucleotide sequence ID" value="NZ_CP137892.1"/>
</dbReference>
<evidence type="ECO:0000256" key="3">
    <source>
        <dbReference type="ARBA" id="ARBA00022598"/>
    </source>
</evidence>
<sequence>MSDQQLDQHELQQEENKLIAQRKEKLASLREQGNAFPNDFRRTCYCGDLQKQYVDASKEALAEAAIPVKVAGRIMLNRGAFLVLQDMSGRIQLYVNRKTLPAETLEAIKHWDLGDIIAAVGTLARSGKGDLYVEMTDVRLLTKSLRPLPDKFHGLTDTEQRYRQRYVDLMVNEEVRHSFRVRSQVIAHIRNFLMQRDFLEVETPMLQSIPGGAAAKPFETHHNALDMQMFLRIAPELYLKRLVVGGFEKVFEINRNFRNEGVSTRHNPEFTMLEFYQAYADYEDNMDLTEELFRELAQLVLGSTDVPYQGKVFHFGEPFARLSVFESILKFNPEISAEDLRDIDKARAIAKAAGAKVLGFEGLGKLQVMIFEELVEHKLEQPTFITQYPFEVSPLARRNDQDPSVTDRFELFIGGREIANAYSELNDAEDQAERFMAQVADKDAGDDEAMHYDADFVRALEYGMPPTAGEGIGIDRLVMLLTDAPSIRDVILFPHMRPQA</sequence>
<dbReference type="EC" id="6.1.1.6" evidence="9"/>
<dbReference type="PANTHER" id="PTHR42918">
    <property type="entry name" value="LYSYL-TRNA SYNTHETASE"/>
    <property type="match status" value="1"/>
</dbReference>
<proteinExistence type="inferred from homology"/>
<evidence type="ECO:0000313" key="13">
    <source>
        <dbReference type="Proteomes" id="UP001305928"/>
    </source>
</evidence>
<evidence type="ECO:0000256" key="2">
    <source>
        <dbReference type="ARBA" id="ARBA00022490"/>
    </source>
</evidence>
<dbReference type="Gene3D" id="2.40.50.140">
    <property type="entry name" value="Nucleic acid-binding proteins"/>
    <property type="match status" value="1"/>
</dbReference>
<dbReference type="CDD" id="cd00775">
    <property type="entry name" value="LysRS_core"/>
    <property type="match status" value="1"/>
</dbReference>
<dbReference type="EMBL" id="CP137892">
    <property type="protein sequence ID" value="WPC04122.1"/>
    <property type="molecule type" value="Genomic_DNA"/>
</dbReference>
<dbReference type="HAMAP" id="MF_00252">
    <property type="entry name" value="Lys_tRNA_synth_class2"/>
    <property type="match status" value="1"/>
</dbReference>
<dbReference type="Pfam" id="PF00152">
    <property type="entry name" value="tRNA-synt_2"/>
    <property type="match status" value="1"/>
</dbReference>
<feature type="binding site" evidence="9">
    <location>
        <position position="410"/>
    </location>
    <ligand>
        <name>Mg(2+)</name>
        <dbReference type="ChEBI" id="CHEBI:18420"/>
        <label>1</label>
    </ligand>
</feature>
<dbReference type="Proteomes" id="UP001305928">
    <property type="component" value="Chromosome"/>
</dbReference>
<keyword evidence="9" id="KW-0648">Protein biosynthesis</keyword>
<keyword evidence="2 9" id="KW-0963">Cytoplasm</keyword>
<keyword evidence="4 9" id="KW-0479">Metal-binding</keyword>
<evidence type="ECO:0000256" key="10">
    <source>
        <dbReference type="RuleBase" id="RU000336"/>
    </source>
</evidence>
<dbReference type="Pfam" id="PF01336">
    <property type="entry name" value="tRNA_anti-codon"/>
    <property type="match status" value="1"/>
</dbReference>
<keyword evidence="5 9" id="KW-0547">Nucleotide-binding</keyword>
<evidence type="ECO:0000256" key="5">
    <source>
        <dbReference type="ARBA" id="ARBA00022741"/>
    </source>
</evidence>
<dbReference type="InterPro" id="IPR044136">
    <property type="entry name" value="Lys-tRNA-ligase_II_N"/>
</dbReference>
<dbReference type="InterPro" id="IPR018149">
    <property type="entry name" value="Lys-tRNA-synth_II_C"/>
</dbReference>